<dbReference type="Pfam" id="PF06980">
    <property type="entry name" value="DUF1302"/>
    <property type="match status" value="1"/>
</dbReference>
<dbReference type="AlphaFoldDB" id="A0A2G1UIY1"/>
<reference evidence="2 3" key="1">
    <citation type="submission" date="2017-09" db="EMBL/GenBank/DDBJ databases">
        <title>The draft genome sequences of Marinobacter sp. PWS21.</title>
        <authorList>
            <person name="Cao J."/>
        </authorList>
    </citation>
    <scope>NUCLEOTIDE SEQUENCE [LARGE SCALE GENOMIC DNA]</scope>
    <source>
        <strain evidence="2 3">PWS21</strain>
    </source>
</reference>
<dbReference type="RefSeq" id="WP_099615367.1">
    <property type="nucleotide sequence ID" value="NZ_KZ319373.1"/>
</dbReference>
<feature type="signal peptide" evidence="1">
    <location>
        <begin position="1"/>
        <end position="30"/>
    </location>
</feature>
<keyword evidence="1" id="KW-0732">Signal</keyword>
<evidence type="ECO:0000256" key="1">
    <source>
        <dbReference type="SAM" id="SignalP"/>
    </source>
</evidence>
<sequence>MTRKTQQWQQWAKLPLAVAVAAGVSGQASAFSFYVGDVEASLNTTLSAGATWRTEDRDKRLIAQGNLGPEFANTTIGASTNNYDDGNLNFEKGDTVSKIVKGNTELFLNYNVDSSFLTRVGGFVRGRYWYDFELKDESRAMDDVGQVRELNKDAKDNASGGELLDAYVFSDWYLGEVPLSVRYGKQVLSWGESTFIQGGINTINPVDVQAFRAPGSELKDALLPVEMFYMSAGVTENITLETFVQADWEPVRPDDCGTFFSTNDFAADGCGPVLLAGQLPDSVVLAQGLVADRLADQEADSKDQFGVAMRWYVPALNDSELGFYYIKYNSRLPYVSGVVRDPANGENLPKYFIEYPENINLYGVSINTTTPGGWSLGAEYSYRDKMPLQWNAFELIFGGNEVINPETGLPASLLQVQREAEADGASLDGQATKGYDSFGVSQAQFTLIKFFDQVMGASRMSLITEFGATYVHDLPDLDEARYGRSGTFGIGTLPGGACDGTGTTGTALNINTSYCTNDGFTTDFSWGYRARLVWDYPNAIAGINLSPQLAWSHDVEGYAPQPGGNFNEGNKAIGVSLQGVYQNKITGNIGYTNFFGGKPYNELTDRDFVSASVSYSF</sequence>
<evidence type="ECO:0000313" key="3">
    <source>
        <dbReference type="Proteomes" id="UP000231409"/>
    </source>
</evidence>
<gene>
    <name evidence="2" type="ORF">CLH61_13955</name>
</gene>
<comment type="caution">
    <text evidence="2">The sequence shown here is derived from an EMBL/GenBank/DDBJ whole genome shotgun (WGS) entry which is preliminary data.</text>
</comment>
<proteinExistence type="predicted"/>
<dbReference type="Proteomes" id="UP000231409">
    <property type="component" value="Unassembled WGS sequence"/>
</dbReference>
<dbReference type="InterPro" id="IPR010727">
    <property type="entry name" value="DUF1302"/>
</dbReference>
<evidence type="ECO:0000313" key="2">
    <source>
        <dbReference type="EMBL" id="PHQ14415.1"/>
    </source>
</evidence>
<organism evidence="2 3">
    <name type="scientific">Marinobacter profundi</name>
    <dbReference type="NCBI Taxonomy" id="2666256"/>
    <lineage>
        <taxon>Bacteria</taxon>
        <taxon>Pseudomonadati</taxon>
        <taxon>Pseudomonadota</taxon>
        <taxon>Gammaproteobacteria</taxon>
        <taxon>Pseudomonadales</taxon>
        <taxon>Marinobacteraceae</taxon>
        <taxon>Marinobacter</taxon>
    </lineage>
</organism>
<dbReference type="EMBL" id="NTFH01000010">
    <property type="protein sequence ID" value="PHQ14415.1"/>
    <property type="molecule type" value="Genomic_DNA"/>
</dbReference>
<name>A0A2G1UIY1_9GAMM</name>
<keyword evidence="3" id="KW-1185">Reference proteome</keyword>
<accession>A0A2G1UIY1</accession>
<protein>
    <submittedName>
        <fullName evidence="2">Peptide ABC transporter substrate-binding protein</fullName>
    </submittedName>
</protein>
<feature type="chain" id="PRO_5013908078" evidence="1">
    <location>
        <begin position="31"/>
        <end position="617"/>
    </location>
</feature>